<evidence type="ECO:0000313" key="2">
    <source>
        <dbReference type="EMBL" id="GAQ88593.1"/>
    </source>
</evidence>
<sequence>MAVLPFREAEMVEPTPFPPPGLPPPSSSTWKEKVSDAAVLCKAVYQIKAKNRDAVLNRLYEQPVGKFEFLPLPREYQSSVQRLVLARSTHGHIVVSLRGTKTLRDIVTDFSIRQQALECLGRACGKGMEANGAMAHRGFWARAQGIPLEHLQRLLDLGYDLVFTGHSMGGAVASLLMLRLLESHGPDSKYRQQLQCFTFGMPMFANPQLAEYLNTAYRGHFYHFVSRNDPVPRLMPVINAVSKALNKMDAVADAGFLMDIALGAIQHFTRLPLSVTVRLAASPVPKSVRRRLVAFLTSMVSAVVYNPTPHASSYTSAGHVVMLDMQEGSLEPIRDRELVAQFGSQHLSMLFGRKVDQMEEHMMHTYIAGLFACKQMREGGVLEELVRCVLRNSSDGMSGGEREQVSDMASLEQSVEKELERVAEEGEDETPLSMGPLAEKLANEIRSLSRRGSRVDLFSAAEDEGLFAGGADGESFLNLRRLFDEDEDSDGDELTLEKGSEASALGALAVSSPRQKQLLRLDLPPRSPRRKQRRAEGLENKPIRRYLLKRRWQMLRVLRHVQGIRQLTRLQQVGYVIAVIGLMKASPFM</sequence>
<dbReference type="STRING" id="105231.A0A1Y1IDC8"/>
<dbReference type="InterPro" id="IPR029058">
    <property type="entry name" value="AB_hydrolase_fold"/>
</dbReference>
<dbReference type="SUPFAM" id="SSF53474">
    <property type="entry name" value="alpha/beta-Hydrolases"/>
    <property type="match status" value="1"/>
</dbReference>
<evidence type="ECO:0000313" key="3">
    <source>
        <dbReference type="Proteomes" id="UP000054558"/>
    </source>
</evidence>
<dbReference type="Gene3D" id="3.40.50.1820">
    <property type="entry name" value="alpha/beta hydrolase"/>
    <property type="match status" value="1"/>
</dbReference>
<dbReference type="Proteomes" id="UP000054558">
    <property type="component" value="Unassembled WGS sequence"/>
</dbReference>
<name>A0A1Y1IDC8_KLENI</name>
<protein>
    <recommendedName>
        <fullName evidence="1">Fungal lipase-type domain-containing protein</fullName>
    </recommendedName>
</protein>
<keyword evidence="3" id="KW-1185">Reference proteome</keyword>
<dbReference type="CDD" id="cd00519">
    <property type="entry name" value="Lipase_3"/>
    <property type="match status" value="1"/>
</dbReference>
<dbReference type="EMBL" id="DF237391">
    <property type="protein sequence ID" value="GAQ88593.1"/>
    <property type="molecule type" value="Genomic_DNA"/>
</dbReference>
<dbReference type="InterPro" id="IPR051218">
    <property type="entry name" value="Sec_MonoDiacylglyc_Lipase"/>
</dbReference>
<feature type="domain" description="Fungal lipase-type" evidence="1">
    <location>
        <begin position="94"/>
        <end position="237"/>
    </location>
</feature>
<dbReference type="OrthoDB" id="438440at2759"/>
<reference evidence="2 3" key="1">
    <citation type="journal article" date="2014" name="Nat. Commun.">
        <title>Klebsormidium flaccidum genome reveals primary factors for plant terrestrial adaptation.</title>
        <authorList>
            <person name="Hori K."/>
            <person name="Maruyama F."/>
            <person name="Fujisawa T."/>
            <person name="Togashi T."/>
            <person name="Yamamoto N."/>
            <person name="Seo M."/>
            <person name="Sato S."/>
            <person name="Yamada T."/>
            <person name="Mori H."/>
            <person name="Tajima N."/>
            <person name="Moriyama T."/>
            <person name="Ikeuchi M."/>
            <person name="Watanabe M."/>
            <person name="Wada H."/>
            <person name="Kobayashi K."/>
            <person name="Saito M."/>
            <person name="Masuda T."/>
            <person name="Sasaki-Sekimoto Y."/>
            <person name="Mashiguchi K."/>
            <person name="Awai K."/>
            <person name="Shimojima M."/>
            <person name="Masuda S."/>
            <person name="Iwai M."/>
            <person name="Nobusawa T."/>
            <person name="Narise T."/>
            <person name="Kondo S."/>
            <person name="Saito H."/>
            <person name="Sato R."/>
            <person name="Murakawa M."/>
            <person name="Ihara Y."/>
            <person name="Oshima-Yamada Y."/>
            <person name="Ohtaka K."/>
            <person name="Satoh M."/>
            <person name="Sonobe K."/>
            <person name="Ishii M."/>
            <person name="Ohtani R."/>
            <person name="Kanamori-Sato M."/>
            <person name="Honoki R."/>
            <person name="Miyazaki D."/>
            <person name="Mochizuki H."/>
            <person name="Umetsu J."/>
            <person name="Higashi K."/>
            <person name="Shibata D."/>
            <person name="Kamiya Y."/>
            <person name="Sato N."/>
            <person name="Nakamura Y."/>
            <person name="Tabata S."/>
            <person name="Ida S."/>
            <person name="Kurokawa K."/>
            <person name="Ohta H."/>
        </authorList>
    </citation>
    <scope>NUCLEOTIDE SEQUENCE [LARGE SCALE GENOMIC DNA]</scope>
    <source>
        <strain evidence="2 3">NIES-2285</strain>
    </source>
</reference>
<proteinExistence type="predicted"/>
<dbReference type="InterPro" id="IPR002921">
    <property type="entry name" value="Fungal_lipase-type"/>
</dbReference>
<dbReference type="PANTHER" id="PTHR45856">
    <property type="entry name" value="ALPHA/BETA-HYDROLASES SUPERFAMILY PROTEIN"/>
    <property type="match status" value="1"/>
</dbReference>
<dbReference type="Pfam" id="PF01764">
    <property type="entry name" value="Lipase_3"/>
    <property type="match status" value="1"/>
</dbReference>
<evidence type="ECO:0000259" key="1">
    <source>
        <dbReference type="Pfam" id="PF01764"/>
    </source>
</evidence>
<organism evidence="2 3">
    <name type="scientific">Klebsormidium nitens</name>
    <name type="common">Green alga</name>
    <name type="synonym">Ulothrix nitens</name>
    <dbReference type="NCBI Taxonomy" id="105231"/>
    <lineage>
        <taxon>Eukaryota</taxon>
        <taxon>Viridiplantae</taxon>
        <taxon>Streptophyta</taxon>
        <taxon>Klebsormidiophyceae</taxon>
        <taxon>Klebsormidiales</taxon>
        <taxon>Klebsormidiaceae</taxon>
        <taxon>Klebsormidium</taxon>
    </lineage>
</organism>
<gene>
    <name evidence="2" type="ORF">KFL_004420070</name>
</gene>
<dbReference type="PANTHER" id="PTHR45856:SF21">
    <property type="entry name" value="FUNGAL LIPASE-LIKE DOMAIN-CONTAINING PROTEIN"/>
    <property type="match status" value="1"/>
</dbReference>
<dbReference type="AlphaFoldDB" id="A0A1Y1IDC8"/>
<dbReference type="GO" id="GO:0006629">
    <property type="term" value="P:lipid metabolic process"/>
    <property type="evidence" value="ECO:0007669"/>
    <property type="project" value="InterPro"/>
</dbReference>
<accession>A0A1Y1IDC8</accession>